<accession>A0A7M2RI03</accession>
<name>A0A7M2RI03_9FIRM</name>
<feature type="domain" description="DUF5717" evidence="2">
    <location>
        <begin position="1"/>
        <end position="868"/>
    </location>
</feature>
<dbReference type="Pfam" id="PF18983">
    <property type="entry name" value="DUF5717"/>
    <property type="match status" value="1"/>
</dbReference>
<keyword evidence="4" id="KW-1185">Reference proteome</keyword>
<dbReference type="KEGG" id="bliq:INP51_13465"/>
<dbReference type="AlphaFoldDB" id="A0A7M2RI03"/>
<dbReference type="InterPro" id="IPR043775">
    <property type="entry name" value="DUF5717_N"/>
</dbReference>
<gene>
    <name evidence="3" type="ORF">INP51_13465</name>
</gene>
<sequence length="1181" mass="137671">MRRRIEQLMDGRFEYEVPAFLTSESDISLTICEGKNYNGEFSVGAEDGSRIKGVATTNNRRIVLAKDKFSGSTSKIIYGIDTQGLTSGDQITGDIVLSGNIGELIIPVTADIVEAEILTSKTKIRTLCDFAALAMKNSREAFRLFTNEHFIRLLKGEDSAYGVLYRGMSHNPVTYQHMEEFLIAARKKEPVILSLDQDKKGIYQINHSQKDSFFIYKSTWGYVRMEIEVVGDFLEVEKKVVSTDDFIGKVYRLEYVVKADKLGQGKRFGKIVVHNVHQTLEFNIEASLDRGGRLFPTRLKEQKTMELMQDYLKLQLHRMDYRTWLDKSLASLKELASADCMDPMLTFYETYLYYINEDLTRAMEVLWNFKERSEPATSPREQGIYCFLAKNLNLLEPERQYIYPKIRAYVQEKPDDYYLMKILMEEDEAYQHAPYQQLRLLEHTYECGCRSPLLYLDAWQLLKQQEGLLRRFSPFMIQTLNFAQKQNVLDDSLLKRAAFLSDNLKGFHNFVYRLLCTGYESFPGDEVLEAICKLIMKGTPAKKEYFRWYSLAVERELRITRLYEYYIESIDEGCKKVLPQVIRMYFAYNNTLSDRKKAFIYANVIQNKGQDQTTYLSYRSDMEEFAKEKVLEGKINENYALIYQEFLTEVDSVMLARALLGVMFIQKVGVKDKNIRNVVVCHKALVKEQVYPVSEQCAYVNIYSQDARILLEDAKLRRYGTTIPFTVEKLMDEEKLAHMCGGYGFEHPGLLLHLCQEQPSQMEVNRQNLSNYWLTSKSDAFTREYKDAVRKSILDYLAAHPKTKGLKEYFRGDAILEYAKINRSDTIAVLTRHEMYEEAFLAATRLGIEGVDSTVLLILADSMIQSMEGEKDEELIYLADYVTRQNKYNETVLEYLCRYYTGSVAQMTDLWKKVKGFDIDSYKLDERILIFSMYVRSFPQQQDKILDSYVMQQGKQRVIAAYLTYIAYAYFMEEKGIDSGCFMYLEKTCERGWEMDIVCRLALLKYYSTCNHLTREQENLIEKILSECDQKGLRFAFFKKLPSHLTESCQVEDKVFIEERFHQGSRVVLHYSLRQNDKEPAVYKSEPMREMYQGIFTKEFLLFYGEILDYYLSVEKEGAITTTPKKRIVLHDVEADGRTRYRLLNQILAFRSLGNKDAMNTALKTYLEQEIFATSAFELMD</sequence>
<feature type="domain" description="DUF5717" evidence="1">
    <location>
        <begin position="872"/>
        <end position="1177"/>
    </location>
</feature>
<dbReference type="EMBL" id="CP063304">
    <property type="protein sequence ID" value="QOV18970.1"/>
    <property type="molecule type" value="Genomic_DNA"/>
</dbReference>
<dbReference type="Pfam" id="PF18984">
    <property type="entry name" value="DUF5717_N"/>
    <property type="match status" value="1"/>
</dbReference>
<evidence type="ECO:0000313" key="4">
    <source>
        <dbReference type="Proteomes" id="UP000593601"/>
    </source>
</evidence>
<evidence type="ECO:0000259" key="1">
    <source>
        <dbReference type="Pfam" id="PF18983"/>
    </source>
</evidence>
<evidence type="ECO:0000313" key="3">
    <source>
        <dbReference type="EMBL" id="QOV18970.1"/>
    </source>
</evidence>
<dbReference type="Proteomes" id="UP000593601">
    <property type="component" value="Chromosome"/>
</dbReference>
<dbReference type="RefSeq" id="WP_193735330.1">
    <property type="nucleotide sequence ID" value="NZ_CP063304.1"/>
</dbReference>
<reference evidence="3 4" key="1">
    <citation type="submission" date="2020-10" db="EMBL/GenBank/DDBJ databases">
        <title>Blautia liquoris sp.nov., isolated from the mud in a fermentation cellar used for the production of Chinese strong-flavoured liquor.</title>
        <authorList>
            <person name="Lu L."/>
        </authorList>
    </citation>
    <scope>NUCLEOTIDE SEQUENCE [LARGE SCALE GENOMIC DNA]</scope>
    <source>
        <strain evidence="3 4">LZLJ-3</strain>
    </source>
</reference>
<organism evidence="3 4">
    <name type="scientific">Blautia liquoris</name>
    <dbReference type="NCBI Taxonomy" id="2779518"/>
    <lineage>
        <taxon>Bacteria</taxon>
        <taxon>Bacillati</taxon>
        <taxon>Bacillota</taxon>
        <taxon>Clostridia</taxon>
        <taxon>Lachnospirales</taxon>
        <taxon>Lachnospiraceae</taxon>
        <taxon>Blautia</taxon>
    </lineage>
</organism>
<dbReference type="InterPro" id="IPR043774">
    <property type="entry name" value="DUF5717_C"/>
</dbReference>
<evidence type="ECO:0000259" key="2">
    <source>
        <dbReference type="Pfam" id="PF18984"/>
    </source>
</evidence>
<proteinExistence type="predicted"/>
<protein>
    <submittedName>
        <fullName evidence="3">Uncharacterized protein</fullName>
    </submittedName>
</protein>